<dbReference type="Proteomes" id="UP000293398">
    <property type="component" value="Unassembled WGS sequence"/>
</dbReference>
<accession>A0A4Q7VSD3</accession>
<comment type="caution">
    <text evidence="1">The sequence shown here is derived from an EMBL/GenBank/DDBJ whole genome shotgun (WGS) entry which is preliminary data.</text>
</comment>
<dbReference type="EMBL" id="SHKO01000001">
    <property type="protein sequence ID" value="RZT99456.1"/>
    <property type="molecule type" value="Genomic_DNA"/>
</dbReference>
<keyword evidence="2" id="KW-1185">Reference proteome</keyword>
<name>A0A4Q7VSD3_9BURK</name>
<evidence type="ECO:0000313" key="1">
    <source>
        <dbReference type="EMBL" id="RZT99456.1"/>
    </source>
</evidence>
<proteinExistence type="predicted"/>
<dbReference type="AlphaFoldDB" id="A0A4Q7VSD3"/>
<reference evidence="1 2" key="1">
    <citation type="submission" date="2019-02" db="EMBL/GenBank/DDBJ databases">
        <title>Genomic Encyclopedia of Type Strains, Phase IV (KMG-IV): sequencing the most valuable type-strain genomes for metagenomic binning, comparative biology and taxonomic classification.</title>
        <authorList>
            <person name="Goeker M."/>
        </authorList>
    </citation>
    <scope>NUCLEOTIDE SEQUENCE [LARGE SCALE GENOMIC DNA]</scope>
    <source>
        <strain evidence="1 2">DSM 23814</strain>
    </source>
</reference>
<evidence type="ECO:0000313" key="2">
    <source>
        <dbReference type="Proteomes" id="UP000293398"/>
    </source>
</evidence>
<protein>
    <submittedName>
        <fullName evidence="1">Uncharacterized protein</fullName>
    </submittedName>
</protein>
<sequence>MGNPNWLVLQFSQEKVPCRSCGMGMVEKSGSDAGIPTHRIEDK</sequence>
<organism evidence="1 2">
    <name type="scientific">Advenella incenata</name>
    <dbReference type="NCBI Taxonomy" id="267800"/>
    <lineage>
        <taxon>Bacteria</taxon>
        <taxon>Pseudomonadati</taxon>
        <taxon>Pseudomonadota</taxon>
        <taxon>Betaproteobacteria</taxon>
        <taxon>Burkholderiales</taxon>
        <taxon>Alcaligenaceae</taxon>
    </lineage>
</organism>
<gene>
    <name evidence="1" type="ORF">EV681_1242</name>
</gene>